<dbReference type="RefSeq" id="XP_049179505.1">
    <property type="nucleotide sequence ID" value="XM_049324721.1"/>
</dbReference>
<comment type="caution">
    <text evidence="7">The sequence shown here is derived from an EMBL/GenBank/DDBJ whole genome shotgun (WGS) entry which is preliminary data.</text>
</comment>
<keyword evidence="8" id="KW-1185">Reference proteome</keyword>
<feature type="transmembrane region" description="Helical" evidence="5">
    <location>
        <begin position="102"/>
        <end position="123"/>
    </location>
</feature>
<feature type="transmembrane region" description="Helical" evidence="5">
    <location>
        <begin position="43"/>
        <end position="65"/>
    </location>
</feature>
<feature type="domain" description="TMEM205-like" evidence="6">
    <location>
        <begin position="1"/>
        <end position="73"/>
    </location>
</feature>
<accession>A0AAI9WX72</accession>
<dbReference type="InterPro" id="IPR025423">
    <property type="entry name" value="TMEM205-like"/>
</dbReference>
<gene>
    <name evidence="7" type="ORF">KGF56_003393</name>
</gene>
<dbReference type="EMBL" id="JAHUZD010000120">
    <property type="protein sequence ID" value="KAI3403758.2"/>
    <property type="molecule type" value="Genomic_DNA"/>
</dbReference>
<dbReference type="Proteomes" id="UP001202479">
    <property type="component" value="Unassembled WGS sequence"/>
</dbReference>
<dbReference type="InterPro" id="IPR053009">
    <property type="entry name" value="Xanthocillin_Biosynth-Assoc"/>
</dbReference>
<reference evidence="7" key="1">
    <citation type="journal article" date="2022" name="DNA Res.">
        <title>Genome analysis of five recently described species of the CUG-Ser clade uncovers Candida theae as a new hybrid lineage with pathogenic potential in the Candida parapsilosis species complex.</title>
        <authorList>
            <person name="Mixao V."/>
            <person name="Del Olmo V."/>
            <person name="Hegedusova E."/>
            <person name="Saus E."/>
            <person name="Pryszcz L."/>
            <person name="Cillingova A."/>
            <person name="Nosek J."/>
            <person name="Gabaldon T."/>
        </authorList>
    </citation>
    <scope>NUCLEOTIDE SEQUENCE</scope>
    <source>
        <strain evidence="7">CBS 10844</strain>
    </source>
</reference>
<keyword evidence="2 5" id="KW-0812">Transmembrane</keyword>
<name>A0AAI9WX72_9ASCO</name>
<evidence type="ECO:0000256" key="4">
    <source>
        <dbReference type="ARBA" id="ARBA00023136"/>
    </source>
</evidence>
<evidence type="ECO:0000256" key="5">
    <source>
        <dbReference type="SAM" id="Phobius"/>
    </source>
</evidence>
<protein>
    <recommendedName>
        <fullName evidence="6">TMEM205-like domain-containing protein</fullName>
    </recommendedName>
</protein>
<dbReference type="Pfam" id="PF13664">
    <property type="entry name" value="DUF4149"/>
    <property type="match status" value="1"/>
</dbReference>
<keyword evidence="4 5" id="KW-0472">Membrane</keyword>
<evidence type="ECO:0000256" key="2">
    <source>
        <dbReference type="ARBA" id="ARBA00022692"/>
    </source>
</evidence>
<dbReference type="GO" id="GO:0016020">
    <property type="term" value="C:membrane"/>
    <property type="evidence" value="ECO:0007669"/>
    <property type="project" value="UniProtKB-SubCell"/>
</dbReference>
<dbReference type="PANTHER" id="PTHR23241">
    <property type="entry name" value="LATE EMBRYOGENESIS ABUNDANT PLANTS LEA-RELATED"/>
    <property type="match status" value="1"/>
</dbReference>
<evidence type="ECO:0000259" key="6">
    <source>
        <dbReference type="Pfam" id="PF13664"/>
    </source>
</evidence>
<comment type="subcellular location">
    <subcellularLocation>
        <location evidence="1">Membrane</location>
    </subcellularLocation>
</comment>
<keyword evidence="3 5" id="KW-1133">Transmembrane helix</keyword>
<evidence type="ECO:0000256" key="1">
    <source>
        <dbReference type="ARBA" id="ARBA00004370"/>
    </source>
</evidence>
<sequence>FKKLSLEEFSKVQFNVFPTYFKFQIVSPLILGLLSPYKYCPFTLGALVASSISGLINLVFVEPACHSIKEERIKLTAINKDKKENGELSDEMQALNKKFGRWHGLSLLANLVSIFSLGAYGLASAKALSRLPY</sequence>
<dbReference type="PANTHER" id="PTHR23241:SF102">
    <property type="entry name" value="LD23009P"/>
    <property type="match status" value="1"/>
</dbReference>
<feature type="non-terminal residue" evidence="7">
    <location>
        <position position="1"/>
    </location>
</feature>
<feature type="transmembrane region" description="Helical" evidence="5">
    <location>
        <begin position="20"/>
        <end position="37"/>
    </location>
</feature>
<organism evidence="7 8">
    <name type="scientific">Candida oxycetoniae</name>
    <dbReference type="NCBI Taxonomy" id="497107"/>
    <lineage>
        <taxon>Eukaryota</taxon>
        <taxon>Fungi</taxon>
        <taxon>Dikarya</taxon>
        <taxon>Ascomycota</taxon>
        <taxon>Saccharomycotina</taxon>
        <taxon>Pichiomycetes</taxon>
        <taxon>Debaryomycetaceae</taxon>
        <taxon>Candida/Lodderomyces clade</taxon>
        <taxon>Candida</taxon>
    </lineage>
</organism>
<proteinExistence type="predicted"/>
<dbReference type="AlphaFoldDB" id="A0AAI9WX72"/>
<dbReference type="GeneID" id="73381008"/>
<evidence type="ECO:0000313" key="8">
    <source>
        <dbReference type="Proteomes" id="UP001202479"/>
    </source>
</evidence>
<evidence type="ECO:0000256" key="3">
    <source>
        <dbReference type="ARBA" id="ARBA00022989"/>
    </source>
</evidence>
<evidence type="ECO:0000313" key="7">
    <source>
        <dbReference type="EMBL" id="KAI3403758.2"/>
    </source>
</evidence>